<dbReference type="EMBL" id="PHRB01000036">
    <property type="protein sequence ID" value="PJO63067.1"/>
    <property type="molecule type" value="Genomic_DNA"/>
</dbReference>
<evidence type="ECO:0008006" key="3">
    <source>
        <dbReference type="Google" id="ProtNLM"/>
    </source>
</evidence>
<comment type="caution">
    <text evidence="1">The sequence shown here is derived from an EMBL/GenBank/DDBJ whole genome shotgun (WGS) entry which is preliminary data.</text>
</comment>
<protein>
    <recommendedName>
        <fullName evidence="3">Guanylate cyclase domain-containing protein</fullName>
    </recommendedName>
</protein>
<gene>
    <name evidence="1" type="ORF">CWD88_28045</name>
</gene>
<evidence type="ECO:0000313" key="2">
    <source>
        <dbReference type="Proteomes" id="UP000231878"/>
    </source>
</evidence>
<accession>A0AAX0U421</accession>
<name>A0AAX0U421_BURPE</name>
<evidence type="ECO:0000313" key="1">
    <source>
        <dbReference type="EMBL" id="PJO63067.1"/>
    </source>
</evidence>
<organism evidence="1 2">
    <name type="scientific">Burkholderia pseudomallei</name>
    <name type="common">Pseudomonas pseudomallei</name>
    <dbReference type="NCBI Taxonomy" id="28450"/>
    <lineage>
        <taxon>Bacteria</taxon>
        <taxon>Pseudomonadati</taxon>
        <taxon>Pseudomonadota</taxon>
        <taxon>Betaproteobacteria</taxon>
        <taxon>Burkholderiales</taxon>
        <taxon>Burkholderiaceae</taxon>
        <taxon>Burkholderia</taxon>
        <taxon>pseudomallei group</taxon>
    </lineage>
</organism>
<sequence length="306" mass="34520">MSAMKFNRFSLCFFDVLGFETRFSDLGLDGMLRKYVALVDLVDARNEHMGRLFGEMGFKESAYWLSDGDAFVVSRLHGAYASDSLLVWTHTDFPEARHPAAVDLAPAERERRASEPAEGWLYHPIPCDNLLDICNEMICHSLEIGLPLRGALALGEAVLHIECGVYLGQPLIDAARMEHSQRIIGASFTRSFMKQIVPPRYLAPFDKHLKNARDDLFQGSVLDWPRHWRATRKADLRAIIRSLNTLPAAADIYDNTLCLIDVSEARAEMFDRPEDMRLGNAYPQFSTKELALRACAVKRITGSGRE</sequence>
<dbReference type="Proteomes" id="UP000231878">
    <property type="component" value="Unassembled WGS sequence"/>
</dbReference>
<dbReference type="AlphaFoldDB" id="A0AAX0U421"/>
<reference evidence="1 2" key="1">
    <citation type="submission" date="2017-11" db="EMBL/GenBank/DDBJ databases">
        <title>Molecular characterization of Burkholderia pseudomallei and closely related isolates from Vietnam.</title>
        <authorList>
            <person name="Ustinov D.V."/>
            <person name="Antonov A.S."/>
            <person name="Avdusheva E.F."/>
            <person name="Shpak I.M."/>
            <person name="Zakharova I.B."/>
            <person name="Thi L.A."/>
            <person name="Teteryatnikova N."/>
            <person name="Lopasteyskaya Y.A."/>
            <person name="Kuzyutina J.A."/>
            <person name="Ngo T.N."/>
            <person name="Victorov D.V."/>
        </authorList>
    </citation>
    <scope>NUCLEOTIDE SEQUENCE [LARGE SCALE GENOMIC DNA]</scope>
    <source>
        <strain evidence="1 2">V1512</strain>
    </source>
</reference>
<proteinExistence type="predicted"/>